<comment type="caution">
    <text evidence="2">The sequence shown here is derived from an EMBL/GenBank/DDBJ whole genome shotgun (WGS) entry which is preliminary data.</text>
</comment>
<feature type="compositionally biased region" description="Acidic residues" evidence="1">
    <location>
        <begin position="265"/>
        <end position="274"/>
    </location>
</feature>
<gene>
    <name evidence="2" type="ORF">JEODO184_00319</name>
</gene>
<evidence type="ECO:0000313" key="3">
    <source>
        <dbReference type="Proteomes" id="UP000589351"/>
    </source>
</evidence>
<dbReference type="EMBL" id="CAJEWD010000003">
    <property type="protein sequence ID" value="CAD2071615.1"/>
    <property type="molecule type" value="Genomic_DNA"/>
</dbReference>
<reference evidence="2 3" key="1">
    <citation type="submission" date="2020-07" db="EMBL/GenBank/DDBJ databases">
        <authorList>
            <person name="Criscuolo A."/>
        </authorList>
    </citation>
    <scope>NUCLEOTIDE SEQUENCE [LARGE SCALE GENOMIC DNA]</scope>
    <source>
        <strain evidence="2">CIP111649</strain>
    </source>
</reference>
<protein>
    <submittedName>
        <fullName evidence="2">Uncharacterized protein</fullName>
    </submittedName>
</protein>
<organism evidence="2 3">
    <name type="scientific">Jeotgalicoccus meleagridis</name>
    <dbReference type="NCBI Taxonomy" id="2759181"/>
    <lineage>
        <taxon>Bacteria</taxon>
        <taxon>Bacillati</taxon>
        <taxon>Bacillota</taxon>
        <taxon>Bacilli</taxon>
        <taxon>Bacillales</taxon>
        <taxon>Staphylococcaceae</taxon>
        <taxon>Jeotgalicoccus</taxon>
    </lineage>
</organism>
<evidence type="ECO:0000256" key="1">
    <source>
        <dbReference type="SAM" id="MobiDB-lite"/>
    </source>
</evidence>
<feature type="region of interest" description="Disordered" evidence="1">
    <location>
        <begin position="16"/>
        <end position="97"/>
    </location>
</feature>
<proteinExistence type="predicted"/>
<sequence>MKKYLLLISLSLILTACNTEEPETSSENEDSEEVARLKEENEELKRQQAEQSKEQETEDEQTEEKSETSKDEEDSASVEDTDSETSDRSSLNFDIDSPEVQAYINKNDNYDDEGNFIQDAISIGMTQTDIEALYGTHDFIIPSPSTEAAAIYENIAVIYEERGPYVADTNSNINPDKNRVKRVLYFPNMTTDAVLNVMGKPDQQLENLMGTQNYIYEGESSNDEWGTVILSEIETPEGLKIGPLSVFKDEISSNDDSASNTSNDSDIDNEEDIPVTEAPNPDAEIQDRMIYEGAINEYLGRLAQYYNHDNYDNIYYYLKKGSAAYDKITANKASGNFTGHKTENVELVEMTDLGDGTVKLNVNRVYSHDNSNGRRIANVDYIVNAETYEVLNFEQISDAAY</sequence>
<name>A0A6V7R3G7_9STAP</name>
<feature type="compositionally biased region" description="Acidic residues" evidence="1">
    <location>
        <begin position="70"/>
        <end position="84"/>
    </location>
</feature>
<feature type="compositionally biased region" description="Acidic residues" evidence="1">
    <location>
        <begin position="20"/>
        <end position="32"/>
    </location>
</feature>
<feature type="compositionally biased region" description="Basic and acidic residues" evidence="1">
    <location>
        <begin position="33"/>
        <end position="55"/>
    </location>
</feature>
<keyword evidence="3" id="KW-1185">Reference proteome</keyword>
<accession>A0A6V7R3G7</accession>
<feature type="region of interest" description="Disordered" evidence="1">
    <location>
        <begin position="250"/>
        <end position="281"/>
    </location>
</feature>
<dbReference type="Proteomes" id="UP000589351">
    <property type="component" value="Unassembled WGS sequence"/>
</dbReference>
<evidence type="ECO:0000313" key="2">
    <source>
        <dbReference type="EMBL" id="CAD2071615.1"/>
    </source>
</evidence>
<dbReference type="PROSITE" id="PS51257">
    <property type="entry name" value="PROKAR_LIPOPROTEIN"/>
    <property type="match status" value="1"/>
</dbReference>
<dbReference type="AlphaFoldDB" id="A0A6V7R3G7"/>
<feature type="compositionally biased region" description="Low complexity" evidence="1">
    <location>
        <begin position="254"/>
        <end position="264"/>
    </location>
</feature>
<dbReference type="RefSeq" id="WP_185124869.1">
    <property type="nucleotide sequence ID" value="NZ_CAJEWD010000003.1"/>
</dbReference>